<feature type="compositionally biased region" description="Basic and acidic residues" evidence="1">
    <location>
        <begin position="316"/>
        <end position="327"/>
    </location>
</feature>
<gene>
    <name evidence="3" type="ORF">BJ085DRAFT_28301</name>
</gene>
<protein>
    <submittedName>
        <fullName evidence="3">Uncharacterized protein</fullName>
    </submittedName>
</protein>
<proteinExistence type="predicted"/>
<dbReference type="AlphaFoldDB" id="A0A4P9ZQN0"/>
<feature type="compositionally biased region" description="Acidic residues" evidence="1">
    <location>
        <begin position="382"/>
        <end position="392"/>
    </location>
</feature>
<dbReference type="Proteomes" id="UP000268162">
    <property type="component" value="Unassembled WGS sequence"/>
</dbReference>
<feature type="region of interest" description="Disordered" evidence="1">
    <location>
        <begin position="614"/>
        <end position="663"/>
    </location>
</feature>
<feature type="region of interest" description="Disordered" evidence="1">
    <location>
        <begin position="55"/>
        <end position="88"/>
    </location>
</feature>
<feature type="compositionally biased region" description="Acidic residues" evidence="1">
    <location>
        <begin position="272"/>
        <end position="284"/>
    </location>
</feature>
<name>A0A4P9ZQN0_9FUNG</name>
<dbReference type="EMBL" id="ML002815">
    <property type="protein sequence ID" value="RKP35667.1"/>
    <property type="molecule type" value="Genomic_DNA"/>
</dbReference>
<feature type="signal peptide" evidence="2">
    <location>
        <begin position="1"/>
        <end position="30"/>
    </location>
</feature>
<feature type="region of interest" description="Disordered" evidence="1">
    <location>
        <begin position="726"/>
        <end position="775"/>
    </location>
</feature>
<feature type="compositionally biased region" description="Acidic residues" evidence="1">
    <location>
        <begin position="141"/>
        <end position="155"/>
    </location>
</feature>
<feature type="compositionally biased region" description="Polar residues" evidence="1">
    <location>
        <begin position="328"/>
        <end position="352"/>
    </location>
</feature>
<feature type="compositionally biased region" description="Polar residues" evidence="1">
    <location>
        <begin position="690"/>
        <end position="703"/>
    </location>
</feature>
<feature type="region of interest" description="Disordered" evidence="1">
    <location>
        <begin position="316"/>
        <end position="415"/>
    </location>
</feature>
<feature type="compositionally biased region" description="Basic and acidic residues" evidence="1">
    <location>
        <begin position="509"/>
        <end position="524"/>
    </location>
</feature>
<feature type="region of interest" description="Disordered" evidence="1">
    <location>
        <begin position="798"/>
        <end position="842"/>
    </location>
</feature>
<feature type="compositionally biased region" description="Basic residues" evidence="1">
    <location>
        <begin position="899"/>
        <end position="913"/>
    </location>
</feature>
<evidence type="ECO:0000256" key="2">
    <source>
        <dbReference type="SAM" id="SignalP"/>
    </source>
</evidence>
<keyword evidence="4" id="KW-1185">Reference proteome</keyword>
<feature type="compositionally biased region" description="Acidic residues" evidence="1">
    <location>
        <begin position="875"/>
        <end position="887"/>
    </location>
</feature>
<feature type="chain" id="PRO_5020770173" evidence="2">
    <location>
        <begin position="31"/>
        <end position="972"/>
    </location>
</feature>
<evidence type="ECO:0000313" key="3">
    <source>
        <dbReference type="EMBL" id="RKP35667.1"/>
    </source>
</evidence>
<keyword evidence="2" id="KW-0732">Signal</keyword>
<feature type="compositionally biased region" description="Polar residues" evidence="1">
    <location>
        <begin position="202"/>
        <end position="211"/>
    </location>
</feature>
<sequence length="972" mass="104647">MEQPAFDPGAKMKISITLFALALSISATVAEAPIGSLINTAPDAPSLINSDAMHLDPLGGAGPHQTDLVSINPPMPKDKTRPAKTPNQVKVDPAASLNEAPNANAMLDQYAEVFRDRVRDSALKQFPAGNQGPSANKDIVGDADDDDDGDDDNDNDSGGGKLDLGKLFGREQVDPANFEKFGMAEWRKLASTRLRESRERSQTPALTTGTEAAQALEVAAQPTSSRSPVAPAPTNDSQSKTIADLKDRARAGALKKILNMNQGHPANKDITGDDDDDDDSDDDDGGNKMNLGKLFGREQVDPANFEKFGMGEWRKLASTRMREHQDRNQTPVLTTGNDKVQAPTTDPRSKTISGLKDNARASVLKQIMSGGPNHSANKDITGDDDDDDDDDGDNKMNLGKLFGRDQPVDEPVDPANFEKFGMAEWGKLAATRMREHQDRTSTPIPGTGNDNVQASPPNSGSNSISALKDNARASALKQIMTGGSKHSGNKDIVGDADDDDDDDDDDEAGGDKMHLGKLFGREQPGDEQIDPANFEKFGMAKWGKLAATRLRENQGRGQTPTPTAVNQVAQALQVTQSTVSGSRSDPTPTTDPESKTISDFKEHARAGALKQILNMNQNRSANKGITGDDDDDDDDYDNGGDKMNLGKLFGREQPGDEQVDPANFEKFGMAEWRKLASTRMRENQDRNHTPALTTGNESVQAPTINSDSKSISALKDNARASALKQIMTGGTKHSGNKDIVGDADDDDDDDDDASGEKMNLGKLFGREQPADAQAETVDPEKFGMAVWQKLVATRLRGKQELSLTPTPTTTTNGIAQTQQVSQTTGSGSRTGPTPTTDSAAKLRSTVTITQALIVPTRAAQDGDEEMVVGVPFDVENDDEDEDEDDGPAEGSGHAALMRMSRRNNSRRQRKDRHRQSAEKAARNQMANIPQPHAKRQFSSHIPPPDPSATVDSDYLPICVIDDPKTLSVVCVF</sequence>
<feature type="region of interest" description="Disordered" evidence="1">
    <location>
        <begin position="428"/>
        <end position="531"/>
    </location>
</feature>
<evidence type="ECO:0000256" key="1">
    <source>
        <dbReference type="SAM" id="MobiDB-lite"/>
    </source>
</evidence>
<feature type="compositionally biased region" description="Acidic residues" evidence="1">
    <location>
        <begin position="741"/>
        <end position="753"/>
    </location>
</feature>
<feature type="compositionally biased region" description="Basic and acidic residues" evidence="1">
    <location>
        <begin position="192"/>
        <end position="201"/>
    </location>
</feature>
<feature type="compositionally biased region" description="Acidic residues" evidence="1">
    <location>
        <begin position="494"/>
        <end position="508"/>
    </location>
</feature>
<reference evidence="4" key="1">
    <citation type="journal article" date="2018" name="Nat. Microbiol.">
        <title>Leveraging single-cell genomics to expand the fungal tree of life.</title>
        <authorList>
            <person name="Ahrendt S.R."/>
            <person name="Quandt C.A."/>
            <person name="Ciobanu D."/>
            <person name="Clum A."/>
            <person name="Salamov A."/>
            <person name="Andreopoulos B."/>
            <person name="Cheng J.F."/>
            <person name="Woyke T."/>
            <person name="Pelin A."/>
            <person name="Henrissat B."/>
            <person name="Reynolds N.K."/>
            <person name="Benny G.L."/>
            <person name="Smith M.E."/>
            <person name="James T.Y."/>
            <person name="Grigoriev I.V."/>
        </authorList>
    </citation>
    <scope>NUCLEOTIDE SEQUENCE [LARGE SCALE GENOMIC DNA]</scope>
    <source>
        <strain evidence="4">RSA 468</strain>
    </source>
</reference>
<feature type="region of interest" description="Disordered" evidence="1">
    <location>
        <begin position="192"/>
        <end position="303"/>
    </location>
</feature>
<feature type="compositionally biased region" description="Polar residues" evidence="1">
    <location>
        <begin position="574"/>
        <end position="591"/>
    </location>
</feature>
<feature type="region of interest" description="Disordered" evidence="1">
    <location>
        <begin position="574"/>
        <end position="599"/>
    </location>
</feature>
<dbReference type="PANTHER" id="PTHR48209">
    <property type="entry name" value="AGL056WP"/>
    <property type="match status" value="1"/>
</dbReference>
<feature type="compositionally biased region" description="Polar residues" evidence="1">
    <location>
        <begin position="440"/>
        <end position="465"/>
    </location>
</feature>
<organism evidence="3 4">
    <name type="scientific">Dimargaris cristalligena</name>
    <dbReference type="NCBI Taxonomy" id="215637"/>
    <lineage>
        <taxon>Eukaryota</taxon>
        <taxon>Fungi</taxon>
        <taxon>Fungi incertae sedis</taxon>
        <taxon>Zoopagomycota</taxon>
        <taxon>Kickxellomycotina</taxon>
        <taxon>Dimargaritomycetes</taxon>
        <taxon>Dimargaritales</taxon>
        <taxon>Dimargaritaceae</taxon>
        <taxon>Dimargaris</taxon>
    </lineage>
</organism>
<feature type="region of interest" description="Disordered" evidence="1">
    <location>
        <begin position="680"/>
        <end position="703"/>
    </location>
</feature>
<evidence type="ECO:0000313" key="4">
    <source>
        <dbReference type="Proteomes" id="UP000268162"/>
    </source>
</evidence>
<accession>A0A4P9ZQN0</accession>
<feature type="compositionally biased region" description="Polar residues" evidence="1">
    <location>
        <begin position="614"/>
        <end position="623"/>
    </location>
</feature>
<feature type="compositionally biased region" description="Low complexity" evidence="1">
    <location>
        <begin position="804"/>
        <end position="836"/>
    </location>
</feature>
<feature type="region of interest" description="Disordered" evidence="1">
    <location>
        <begin position="124"/>
        <end position="166"/>
    </location>
</feature>
<feature type="region of interest" description="Disordered" evidence="1">
    <location>
        <begin position="875"/>
        <end position="948"/>
    </location>
</feature>
<dbReference type="PANTHER" id="PTHR48209:SF2">
    <property type="entry name" value="FI24008P1"/>
    <property type="match status" value="1"/>
</dbReference>
<feature type="compositionally biased region" description="Acidic residues" evidence="1">
    <location>
        <begin position="627"/>
        <end position="638"/>
    </location>
</feature>